<feature type="compositionally biased region" description="Polar residues" evidence="6">
    <location>
        <begin position="593"/>
        <end position="606"/>
    </location>
</feature>
<comment type="caution">
    <text evidence="8">The sequence shown here is derived from an EMBL/GenBank/DDBJ whole genome shotgun (WGS) entry which is preliminary data.</text>
</comment>
<dbReference type="GO" id="GO:0000981">
    <property type="term" value="F:DNA-binding transcription factor activity, RNA polymerase II-specific"/>
    <property type="evidence" value="ECO:0007669"/>
    <property type="project" value="TreeGrafter"/>
</dbReference>
<dbReference type="PANTHER" id="PTHR23043">
    <property type="entry name" value="HYPOXIA-INDUCIBLE FACTOR 1 ALPHA"/>
    <property type="match status" value="1"/>
</dbReference>
<proteinExistence type="predicted"/>
<feature type="region of interest" description="Disordered" evidence="6">
    <location>
        <begin position="534"/>
        <end position="560"/>
    </location>
</feature>
<keyword evidence="4" id="KW-0804">Transcription</keyword>
<evidence type="ECO:0000256" key="1">
    <source>
        <dbReference type="ARBA" id="ARBA00004123"/>
    </source>
</evidence>
<dbReference type="EMBL" id="JAUEDM010000004">
    <property type="protein sequence ID" value="KAK3318339.1"/>
    <property type="molecule type" value="Genomic_DNA"/>
</dbReference>
<keyword evidence="2" id="KW-0805">Transcription regulation</keyword>
<sequence>MDPRDQTFMTIHNLTPDANILFASDSIFDILGYQPHEVQGKSCFDYFHPKEVPFARSVHRRGVLLDKAAVLHYARIRARNGQWVSCECCFTVVHDVLVACTSIYLRGKKSERRALEAPQIRRIFSSSPRDPRYHMLEHLSPKFKMPPMEHEPRAALILNRFTRNLSIMFATNAVTSILGLQPDEIKDKAFYEIIEENCLQNAIKCLESAKANESIAYLRFNFRDPRVQRANHQDEDEDDQEREWERVSSHSGSESDSAQVSDTPGMDVDGDEPSFEGSDAEYRIEDRTMSLTSVASLSTPRSSVVELDASPSDRRRYLQQPSLELEAVVSCTSDGLVVVLRRARPPIPNPHLPLVPALNFENGLCAAPWGQRPIEPYVPPEVLYTFRPPLLPQYMPLRENVKAAGGPPIDQALRSIQEAAVFAWPLTGINGSLADYGHGEPKKGAQPPDGLPIWDPDAGPTDYQGPENRASNRPSLVEDASAKQESATSYESHTAYRAIGGSPQEYDRVRQPSPGNFTHVDQRRIWPLSVSDLGSGGCAAQEHQTPRPSTYGASQDQLQHSMTRPSYRLAAPAVSSFHVRLPVEPWAEVARSQTYNPSYATPNQGARGSGESPKDPGYLW</sequence>
<dbReference type="PROSITE" id="PS50112">
    <property type="entry name" value="PAS"/>
    <property type="match status" value="1"/>
</dbReference>
<feature type="region of interest" description="Disordered" evidence="6">
    <location>
        <begin position="437"/>
        <end position="492"/>
    </location>
</feature>
<dbReference type="SUPFAM" id="SSF55785">
    <property type="entry name" value="PYP-like sensor domain (PAS domain)"/>
    <property type="match status" value="1"/>
</dbReference>
<evidence type="ECO:0000313" key="9">
    <source>
        <dbReference type="Proteomes" id="UP001283341"/>
    </source>
</evidence>
<name>A0AAE0I495_9PEZI</name>
<dbReference type="CDD" id="cd00130">
    <property type="entry name" value="PAS"/>
    <property type="match status" value="1"/>
</dbReference>
<keyword evidence="9" id="KW-1185">Reference proteome</keyword>
<evidence type="ECO:0000256" key="6">
    <source>
        <dbReference type="SAM" id="MobiDB-lite"/>
    </source>
</evidence>
<accession>A0AAE0I495</accession>
<feature type="compositionally biased region" description="Polar residues" evidence="6">
    <location>
        <begin position="542"/>
        <end position="560"/>
    </location>
</feature>
<dbReference type="PANTHER" id="PTHR23043:SF17">
    <property type="entry name" value="PROTEIN SIMILAR"/>
    <property type="match status" value="1"/>
</dbReference>
<reference evidence="8" key="1">
    <citation type="journal article" date="2023" name="Mol. Phylogenet. Evol.">
        <title>Genome-scale phylogeny and comparative genomics of the fungal order Sordariales.</title>
        <authorList>
            <person name="Hensen N."/>
            <person name="Bonometti L."/>
            <person name="Westerberg I."/>
            <person name="Brannstrom I.O."/>
            <person name="Guillou S."/>
            <person name="Cros-Aarteil S."/>
            <person name="Calhoun S."/>
            <person name="Haridas S."/>
            <person name="Kuo A."/>
            <person name="Mondo S."/>
            <person name="Pangilinan J."/>
            <person name="Riley R."/>
            <person name="LaButti K."/>
            <person name="Andreopoulos B."/>
            <person name="Lipzen A."/>
            <person name="Chen C."/>
            <person name="Yan M."/>
            <person name="Daum C."/>
            <person name="Ng V."/>
            <person name="Clum A."/>
            <person name="Steindorff A."/>
            <person name="Ohm R.A."/>
            <person name="Martin F."/>
            <person name="Silar P."/>
            <person name="Natvig D.O."/>
            <person name="Lalanne C."/>
            <person name="Gautier V."/>
            <person name="Ament-Velasquez S.L."/>
            <person name="Kruys A."/>
            <person name="Hutchinson M.I."/>
            <person name="Powell A.J."/>
            <person name="Barry K."/>
            <person name="Miller A.N."/>
            <person name="Grigoriev I.V."/>
            <person name="Debuchy R."/>
            <person name="Gladieux P."/>
            <person name="Hiltunen Thoren M."/>
            <person name="Johannesson H."/>
        </authorList>
    </citation>
    <scope>NUCLEOTIDE SEQUENCE</scope>
    <source>
        <strain evidence="8">CBS 118394</strain>
    </source>
</reference>
<dbReference type="InterPro" id="IPR035965">
    <property type="entry name" value="PAS-like_dom_sf"/>
</dbReference>
<dbReference type="InterPro" id="IPR013655">
    <property type="entry name" value="PAS_fold_3"/>
</dbReference>
<dbReference type="Gene3D" id="3.30.450.20">
    <property type="entry name" value="PAS domain"/>
    <property type="match status" value="1"/>
</dbReference>
<organism evidence="8 9">
    <name type="scientific">Apodospora peruviana</name>
    <dbReference type="NCBI Taxonomy" id="516989"/>
    <lineage>
        <taxon>Eukaryota</taxon>
        <taxon>Fungi</taxon>
        <taxon>Dikarya</taxon>
        <taxon>Ascomycota</taxon>
        <taxon>Pezizomycotina</taxon>
        <taxon>Sordariomycetes</taxon>
        <taxon>Sordariomycetidae</taxon>
        <taxon>Sordariales</taxon>
        <taxon>Lasiosphaeriaceae</taxon>
        <taxon>Apodospora</taxon>
    </lineage>
</organism>
<dbReference type="GO" id="GO:0005634">
    <property type="term" value="C:nucleus"/>
    <property type="evidence" value="ECO:0007669"/>
    <property type="project" value="UniProtKB-SubCell"/>
</dbReference>
<evidence type="ECO:0000259" key="7">
    <source>
        <dbReference type="PROSITE" id="PS50112"/>
    </source>
</evidence>
<comment type="subcellular location">
    <subcellularLocation>
        <location evidence="1">Nucleus</location>
    </subcellularLocation>
</comment>
<evidence type="ECO:0000256" key="3">
    <source>
        <dbReference type="ARBA" id="ARBA00023125"/>
    </source>
</evidence>
<dbReference type="Pfam" id="PF08447">
    <property type="entry name" value="PAS_3"/>
    <property type="match status" value="1"/>
</dbReference>
<evidence type="ECO:0000256" key="5">
    <source>
        <dbReference type="ARBA" id="ARBA00023242"/>
    </source>
</evidence>
<feature type="region of interest" description="Disordered" evidence="6">
    <location>
        <begin position="228"/>
        <end position="277"/>
    </location>
</feature>
<evidence type="ECO:0000256" key="2">
    <source>
        <dbReference type="ARBA" id="ARBA00023015"/>
    </source>
</evidence>
<reference evidence="8" key="2">
    <citation type="submission" date="2023-06" db="EMBL/GenBank/DDBJ databases">
        <authorList>
            <consortium name="Lawrence Berkeley National Laboratory"/>
            <person name="Haridas S."/>
            <person name="Hensen N."/>
            <person name="Bonometti L."/>
            <person name="Westerberg I."/>
            <person name="Brannstrom I.O."/>
            <person name="Guillou S."/>
            <person name="Cros-Aarteil S."/>
            <person name="Calhoun S."/>
            <person name="Kuo A."/>
            <person name="Mondo S."/>
            <person name="Pangilinan J."/>
            <person name="Riley R."/>
            <person name="Labutti K."/>
            <person name="Andreopoulos B."/>
            <person name="Lipzen A."/>
            <person name="Chen C."/>
            <person name="Yanf M."/>
            <person name="Daum C."/>
            <person name="Ng V."/>
            <person name="Clum A."/>
            <person name="Steindorff A."/>
            <person name="Ohm R."/>
            <person name="Martin F."/>
            <person name="Silar P."/>
            <person name="Natvig D."/>
            <person name="Lalanne C."/>
            <person name="Gautier V."/>
            <person name="Ament-Velasquez S.L."/>
            <person name="Kruys A."/>
            <person name="Hutchinson M.I."/>
            <person name="Powell A.J."/>
            <person name="Barry K."/>
            <person name="Miller A.N."/>
            <person name="Grigoriev I.V."/>
            <person name="Debuchy R."/>
            <person name="Gladieux P."/>
            <person name="Thoren M.H."/>
            <person name="Johannesson H."/>
        </authorList>
    </citation>
    <scope>NUCLEOTIDE SEQUENCE</scope>
    <source>
        <strain evidence="8">CBS 118394</strain>
    </source>
</reference>
<keyword evidence="3" id="KW-0238">DNA-binding</keyword>
<feature type="compositionally biased region" description="Polar residues" evidence="6">
    <location>
        <begin position="249"/>
        <end position="262"/>
    </location>
</feature>
<keyword evidence="5" id="KW-0539">Nucleus</keyword>
<evidence type="ECO:0000313" key="8">
    <source>
        <dbReference type="EMBL" id="KAK3318339.1"/>
    </source>
</evidence>
<gene>
    <name evidence="8" type="ORF">B0H66DRAFT_233476</name>
</gene>
<dbReference type="AlphaFoldDB" id="A0AAE0I495"/>
<feature type="region of interest" description="Disordered" evidence="6">
    <location>
        <begin position="593"/>
        <end position="620"/>
    </location>
</feature>
<evidence type="ECO:0000256" key="4">
    <source>
        <dbReference type="ARBA" id="ARBA00023163"/>
    </source>
</evidence>
<dbReference type="InterPro" id="IPR000014">
    <property type="entry name" value="PAS"/>
</dbReference>
<dbReference type="SMART" id="SM00091">
    <property type="entry name" value="PAS"/>
    <property type="match status" value="2"/>
</dbReference>
<dbReference type="Proteomes" id="UP001283341">
    <property type="component" value="Unassembled WGS sequence"/>
</dbReference>
<feature type="domain" description="PAS" evidence="7">
    <location>
        <begin position="17"/>
        <end position="66"/>
    </location>
</feature>
<protein>
    <recommendedName>
        <fullName evidence="7">PAS domain-containing protein</fullName>
    </recommendedName>
</protein>
<feature type="compositionally biased region" description="Polar residues" evidence="6">
    <location>
        <begin position="483"/>
        <end position="492"/>
    </location>
</feature>
<dbReference type="GO" id="GO:0000977">
    <property type="term" value="F:RNA polymerase II transcription regulatory region sequence-specific DNA binding"/>
    <property type="evidence" value="ECO:0007669"/>
    <property type="project" value="TreeGrafter"/>
</dbReference>